<feature type="domain" description="ABC transmembrane type-1" evidence="9">
    <location>
        <begin position="1"/>
        <end position="154"/>
    </location>
</feature>
<keyword evidence="6 8" id="KW-1133">Transmembrane helix</keyword>
<dbReference type="PATRIC" id="fig|1082933.3.peg.3949"/>
<comment type="similarity">
    <text evidence="2 8">Belongs to the binding-protein-dependent transport system permease family.</text>
</comment>
<sequence>YRPQGLANALLGSLGVSAQPFLSSPSQALMSITVMASWIGCGYWMMFLIGGLKDIPRDLYEAAAIDGAGKLSSLWHITIPLMRRPLAFVIVADTVAAFLLFAPIAILTRGGPGGSTQLVMFDVYQQAYFFNDVSLAAAEGLTLMVIMMVIVLIQFRLLSREKQL</sequence>
<comment type="subcellular location">
    <subcellularLocation>
        <location evidence="1 8">Cell membrane</location>
        <topology evidence="1 8">Multi-pass membrane protein</topology>
    </subcellularLocation>
</comment>
<feature type="non-terminal residue" evidence="10">
    <location>
        <position position="1"/>
    </location>
</feature>
<organism evidence="10 11">
    <name type="scientific">Mesorhizobium amorphae CCNWGS0123</name>
    <dbReference type="NCBI Taxonomy" id="1082933"/>
    <lineage>
        <taxon>Bacteria</taxon>
        <taxon>Pseudomonadati</taxon>
        <taxon>Pseudomonadota</taxon>
        <taxon>Alphaproteobacteria</taxon>
        <taxon>Hyphomicrobiales</taxon>
        <taxon>Phyllobacteriaceae</taxon>
        <taxon>Mesorhizobium</taxon>
    </lineage>
</organism>
<gene>
    <name evidence="10" type="ORF">MEA186_20269</name>
</gene>
<dbReference type="Pfam" id="PF00528">
    <property type="entry name" value="BPD_transp_1"/>
    <property type="match status" value="1"/>
</dbReference>
<dbReference type="InterPro" id="IPR035906">
    <property type="entry name" value="MetI-like_sf"/>
</dbReference>
<dbReference type="eggNOG" id="COG1175">
    <property type="taxonomic scope" value="Bacteria"/>
</dbReference>
<feature type="transmembrane region" description="Helical" evidence="8">
    <location>
        <begin position="86"/>
        <end position="108"/>
    </location>
</feature>
<dbReference type="PROSITE" id="PS50928">
    <property type="entry name" value="ABC_TM1"/>
    <property type="match status" value="1"/>
</dbReference>
<keyword evidence="11" id="KW-1185">Reference proteome</keyword>
<evidence type="ECO:0000256" key="6">
    <source>
        <dbReference type="ARBA" id="ARBA00022989"/>
    </source>
</evidence>
<evidence type="ECO:0000256" key="1">
    <source>
        <dbReference type="ARBA" id="ARBA00004651"/>
    </source>
</evidence>
<accession>G6YDL3</accession>
<evidence type="ECO:0000256" key="3">
    <source>
        <dbReference type="ARBA" id="ARBA00022448"/>
    </source>
</evidence>
<proteinExistence type="inferred from homology"/>
<name>G6YDL3_9HYPH</name>
<dbReference type="Gene3D" id="1.10.3720.10">
    <property type="entry name" value="MetI-like"/>
    <property type="match status" value="1"/>
</dbReference>
<dbReference type="AlphaFoldDB" id="G6YDL3"/>
<keyword evidence="3 8" id="KW-0813">Transport</keyword>
<evidence type="ECO:0000256" key="7">
    <source>
        <dbReference type="ARBA" id="ARBA00023136"/>
    </source>
</evidence>
<evidence type="ECO:0000259" key="9">
    <source>
        <dbReference type="PROSITE" id="PS50928"/>
    </source>
</evidence>
<keyword evidence="7 8" id="KW-0472">Membrane</keyword>
<dbReference type="GO" id="GO:0005886">
    <property type="term" value="C:plasma membrane"/>
    <property type="evidence" value="ECO:0007669"/>
    <property type="project" value="UniProtKB-SubCell"/>
</dbReference>
<feature type="transmembrane region" description="Helical" evidence="8">
    <location>
        <begin position="128"/>
        <end position="153"/>
    </location>
</feature>
<dbReference type="InterPro" id="IPR000515">
    <property type="entry name" value="MetI-like"/>
</dbReference>
<protein>
    <submittedName>
        <fullName evidence="10">Binding-protein-dependent transport systems inner membrane component</fullName>
    </submittedName>
</protein>
<evidence type="ECO:0000256" key="4">
    <source>
        <dbReference type="ARBA" id="ARBA00022475"/>
    </source>
</evidence>
<dbReference type="GO" id="GO:0055085">
    <property type="term" value="P:transmembrane transport"/>
    <property type="evidence" value="ECO:0007669"/>
    <property type="project" value="InterPro"/>
</dbReference>
<evidence type="ECO:0000256" key="8">
    <source>
        <dbReference type="RuleBase" id="RU363032"/>
    </source>
</evidence>
<dbReference type="EMBL" id="AGSN01000131">
    <property type="protein sequence ID" value="EHH10183.1"/>
    <property type="molecule type" value="Genomic_DNA"/>
</dbReference>
<dbReference type="Proteomes" id="UP000002949">
    <property type="component" value="Unassembled WGS sequence"/>
</dbReference>
<reference evidence="10 11" key="1">
    <citation type="journal article" date="2012" name="J. Bacteriol.">
        <title>Draft Genome Sequence of Plant Growth-Promoting Rhizobium Mesorhizobium amorphae, Isolated from Zinc-Lead Mine Tailings.</title>
        <authorList>
            <person name="Hao X."/>
            <person name="Lin Y."/>
            <person name="Johnstone L."/>
            <person name="Baltrus D.A."/>
            <person name="Miller S.J."/>
            <person name="Wei G."/>
            <person name="Rensing C."/>
        </authorList>
    </citation>
    <scope>NUCLEOTIDE SEQUENCE [LARGE SCALE GENOMIC DNA]</scope>
    <source>
        <strain evidence="10 11">CCNWGS0123</strain>
    </source>
</reference>
<feature type="transmembrane region" description="Helical" evidence="8">
    <location>
        <begin position="28"/>
        <end position="49"/>
    </location>
</feature>
<dbReference type="PANTHER" id="PTHR43227:SF7">
    <property type="entry name" value="ARABINOOLIGOSACCHARIDES TRANSPORT SYSTEM PERMEASE PROTEIN ARAP"/>
    <property type="match status" value="1"/>
</dbReference>
<keyword evidence="4" id="KW-1003">Cell membrane</keyword>
<dbReference type="InterPro" id="IPR050809">
    <property type="entry name" value="UgpAE/MalFG_permease"/>
</dbReference>
<dbReference type="PANTHER" id="PTHR43227">
    <property type="entry name" value="BLL4140 PROTEIN"/>
    <property type="match status" value="1"/>
</dbReference>
<dbReference type="CDD" id="cd06261">
    <property type="entry name" value="TM_PBP2"/>
    <property type="match status" value="1"/>
</dbReference>
<evidence type="ECO:0000256" key="2">
    <source>
        <dbReference type="ARBA" id="ARBA00009306"/>
    </source>
</evidence>
<keyword evidence="5 8" id="KW-0812">Transmembrane</keyword>
<dbReference type="RefSeq" id="WP_006203687.1">
    <property type="nucleotide sequence ID" value="NZ_AGSN01000131.1"/>
</dbReference>
<evidence type="ECO:0000256" key="5">
    <source>
        <dbReference type="ARBA" id="ARBA00022692"/>
    </source>
</evidence>
<dbReference type="SUPFAM" id="SSF161098">
    <property type="entry name" value="MetI-like"/>
    <property type="match status" value="1"/>
</dbReference>
<evidence type="ECO:0000313" key="10">
    <source>
        <dbReference type="EMBL" id="EHH10183.1"/>
    </source>
</evidence>
<evidence type="ECO:0000313" key="11">
    <source>
        <dbReference type="Proteomes" id="UP000002949"/>
    </source>
</evidence>